<dbReference type="InterPro" id="IPR001310">
    <property type="entry name" value="Histidine_triad_HIT"/>
</dbReference>
<evidence type="ECO:0000256" key="4">
    <source>
        <dbReference type="SAM" id="SignalP"/>
    </source>
</evidence>
<organism evidence="6 7">
    <name type="scientific">Colwellia psychrerythraea</name>
    <name type="common">Vibrio psychroerythus</name>
    <dbReference type="NCBI Taxonomy" id="28229"/>
    <lineage>
        <taxon>Bacteria</taxon>
        <taxon>Pseudomonadati</taxon>
        <taxon>Pseudomonadota</taxon>
        <taxon>Gammaproteobacteria</taxon>
        <taxon>Alteromonadales</taxon>
        <taxon>Colwelliaceae</taxon>
        <taxon>Colwellia</taxon>
    </lineage>
</organism>
<feature type="domain" description="HIT" evidence="5">
    <location>
        <begin position="36"/>
        <end position="147"/>
    </location>
</feature>
<dbReference type="PATRIC" id="fig|28229.3.peg.1561"/>
<dbReference type="InterPro" id="IPR036265">
    <property type="entry name" value="HIT-like_sf"/>
</dbReference>
<feature type="active site" description="Tele-AMP-histidine intermediate" evidence="1">
    <location>
        <position position="132"/>
    </location>
</feature>
<dbReference type="InterPro" id="IPR011146">
    <property type="entry name" value="HIT-like"/>
</dbReference>
<dbReference type="PRINTS" id="PR00332">
    <property type="entry name" value="HISTRIAD"/>
</dbReference>
<dbReference type="PROSITE" id="PS51084">
    <property type="entry name" value="HIT_2"/>
    <property type="match status" value="1"/>
</dbReference>
<dbReference type="EMBL" id="JQEC01000015">
    <property type="protein sequence ID" value="KGJ95172.1"/>
    <property type="molecule type" value="Genomic_DNA"/>
</dbReference>
<proteinExistence type="predicted"/>
<reference evidence="6 7" key="1">
    <citation type="submission" date="2014-08" db="EMBL/GenBank/DDBJ databases">
        <title>Genomic and Phenotypic Diversity of Colwellia psychrerythraea strains from Disparate Marine Basins.</title>
        <authorList>
            <person name="Techtmann S.M."/>
            <person name="Stelling S.C."/>
            <person name="Utturkar S.M."/>
            <person name="Alshibli N."/>
            <person name="Harris A."/>
            <person name="Brown S.D."/>
            <person name="Hazen T.C."/>
        </authorList>
    </citation>
    <scope>NUCLEOTIDE SEQUENCE [LARGE SCALE GENOMIC DNA]</scope>
    <source>
        <strain evidence="6 7">GAB14E</strain>
    </source>
</reference>
<sequence>MISRLFFVLLLLMPSSDTLAGNETVSGIGKYDSNNVFAKILQGKIPAKIIFENEYVLAFEDIHPVKPVHVLIIPKGQYRSIVDFSTSASDEEIIALIKSLAKIAKLMGLTEDGFSLMTNSGHNGGQTVAHLHFHLLGGEPINWEKALRE</sequence>
<gene>
    <name evidence="6" type="ORF">GAB14E_1954</name>
</gene>
<evidence type="ECO:0000256" key="2">
    <source>
        <dbReference type="PIRSR" id="PIRSR601310-3"/>
    </source>
</evidence>
<comment type="caution">
    <text evidence="6">The sequence shown here is derived from an EMBL/GenBank/DDBJ whole genome shotgun (WGS) entry which is preliminary data.</text>
</comment>
<dbReference type="Gene3D" id="3.30.428.10">
    <property type="entry name" value="HIT-like"/>
    <property type="match status" value="1"/>
</dbReference>
<dbReference type="InterPro" id="IPR019808">
    <property type="entry name" value="Histidine_triad_CS"/>
</dbReference>
<dbReference type="PROSITE" id="PS00892">
    <property type="entry name" value="HIT_1"/>
    <property type="match status" value="1"/>
</dbReference>
<keyword evidence="4" id="KW-0732">Signal</keyword>
<name>A0A099KZC2_COLPS</name>
<dbReference type="AlphaFoldDB" id="A0A099KZC2"/>
<evidence type="ECO:0000259" key="5">
    <source>
        <dbReference type="PROSITE" id="PS51084"/>
    </source>
</evidence>
<protein>
    <submittedName>
        <fullName evidence="6">Histidine triad (HIT) protein</fullName>
    </submittedName>
</protein>
<dbReference type="PANTHER" id="PTHR23089">
    <property type="entry name" value="HISTIDINE TRIAD HIT PROTEIN"/>
    <property type="match status" value="1"/>
</dbReference>
<evidence type="ECO:0000313" key="6">
    <source>
        <dbReference type="EMBL" id="KGJ95172.1"/>
    </source>
</evidence>
<dbReference type="Proteomes" id="UP000029868">
    <property type="component" value="Unassembled WGS sequence"/>
</dbReference>
<feature type="chain" id="PRO_5001949390" evidence="4">
    <location>
        <begin position="21"/>
        <end position="149"/>
    </location>
</feature>
<evidence type="ECO:0000256" key="3">
    <source>
        <dbReference type="PROSITE-ProRule" id="PRU00464"/>
    </source>
</evidence>
<accession>A0A099KZC2</accession>
<dbReference type="SUPFAM" id="SSF54197">
    <property type="entry name" value="HIT-like"/>
    <property type="match status" value="1"/>
</dbReference>
<dbReference type="RefSeq" id="WP_197061171.1">
    <property type="nucleotide sequence ID" value="NZ_JQEC01000015.1"/>
</dbReference>
<evidence type="ECO:0000313" key="7">
    <source>
        <dbReference type="Proteomes" id="UP000029868"/>
    </source>
</evidence>
<feature type="short sequence motif" description="Histidine triad motif" evidence="2 3">
    <location>
        <begin position="130"/>
        <end position="134"/>
    </location>
</feature>
<feature type="signal peptide" evidence="4">
    <location>
        <begin position="1"/>
        <end position="20"/>
    </location>
</feature>
<dbReference type="GO" id="GO:0003824">
    <property type="term" value="F:catalytic activity"/>
    <property type="evidence" value="ECO:0007669"/>
    <property type="project" value="InterPro"/>
</dbReference>
<evidence type="ECO:0000256" key="1">
    <source>
        <dbReference type="PIRSR" id="PIRSR601310-1"/>
    </source>
</evidence>
<dbReference type="Pfam" id="PF01230">
    <property type="entry name" value="HIT"/>
    <property type="match status" value="1"/>
</dbReference>